<name>A0A1C6HJ38_9FIRM</name>
<proteinExistence type="predicted"/>
<dbReference type="EMBL" id="FMHG01000001">
    <property type="protein sequence ID" value="SCJ57567.1"/>
    <property type="molecule type" value="Genomic_DNA"/>
</dbReference>
<sequence>MKLYKKPLPKRAVQGIAIALAAVMVALTAIAATLTVQHARKSEILQDDKQELLVEDLILDGQTAYLLLSQITYSDKLEGFSTQEQGYLEADAKLNSAAVTLEVSTGGKRYQADEDQIQRSYSVSGGRFYCYYLARIDGVREAGDTAVVTANYKRRDIDVQQLSALQTQTEQIQLLTGHTVQIETRFLQSGSGSVLQKVVLPKDDPSLTSVVPTLTIGASDGRMYSAAAQQLGDYTLYRLQDDRIERKGSPAVSYLSYSNLLVTFSGQRNATFTAPILQDGESREIAQPVTCGSFTLPAVTALQDGEDTALRLPPMSSVGVITRLSMARPDDQDVSSRTSFELMDVSTDPHFLFKWKNWSGKEMPVAVTEIQLQLEQFGWIQRNS</sequence>
<reference evidence="1" key="1">
    <citation type="submission" date="2015-09" db="EMBL/GenBank/DDBJ databases">
        <authorList>
            <consortium name="Pathogen Informatics"/>
        </authorList>
    </citation>
    <scope>NUCLEOTIDE SEQUENCE</scope>
    <source>
        <strain evidence="1">2789STDY5834896</strain>
    </source>
</reference>
<dbReference type="AlphaFoldDB" id="A0A1C6HJ38"/>
<gene>
    <name evidence="1" type="ORF">SAMEA3545359_00880</name>
</gene>
<evidence type="ECO:0000313" key="1">
    <source>
        <dbReference type="EMBL" id="SCJ57567.1"/>
    </source>
</evidence>
<organism evidence="1">
    <name type="scientific">uncultured Anaerotruncus sp</name>
    <dbReference type="NCBI Taxonomy" id="905011"/>
    <lineage>
        <taxon>Bacteria</taxon>
        <taxon>Bacillati</taxon>
        <taxon>Bacillota</taxon>
        <taxon>Clostridia</taxon>
        <taxon>Eubacteriales</taxon>
        <taxon>Oscillospiraceae</taxon>
        <taxon>Anaerotruncus</taxon>
        <taxon>environmental samples</taxon>
    </lineage>
</organism>
<accession>A0A1C6HJ38</accession>
<protein>
    <submittedName>
        <fullName evidence="1">Uncharacterized protein</fullName>
    </submittedName>
</protein>